<keyword evidence="2" id="KW-0812">Transmembrane</keyword>
<sequence>MNDPPGADPDPDRTPGLETGGQVPPGETPPAEGSTPWAGPEDSHNPAKGWGKGPLIALGILVAFFVIYFLAWIVLL</sequence>
<dbReference type="Pfam" id="PF20088">
    <property type="entry name" value="DUF6480"/>
    <property type="match status" value="1"/>
</dbReference>
<protein>
    <submittedName>
        <fullName evidence="3">Uncharacterized protein</fullName>
    </submittedName>
</protein>
<dbReference type="RefSeq" id="WP_208880926.1">
    <property type="nucleotide sequence ID" value="NZ_CP031320.1"/>
</dbReference>
<keyword evidence="4" id="KW-1185">Reference proteome</keyword>
<keyword evidence="2" id="KW-1133">Transmembrane helix</keyword>
<feature type="region of interest" description="Disordered" evidence="1">
    <location>
        <begin position="1"/>
        <end position="49"/>
    </location>
</feature>
<name>A0A345XTS6_9ACTN</name>
<evidence type="ECO:0000313" key="3">
    <source>
        <dbReference type="EMBL" id="AXK35042.1"/>
    </source>
</evidence>
<dbReference type="Proteomes" id="UP000254425">
    <property type="component" value="Chromosome"/>
</dbReference>
<evidence type="ECO:0000313" key="4">
    <source>
        <dbReference type="Proteomes" id="UP000254425"/>
    </source>
</evidence>
<dbReference type="KEGG" id="sarm:DVA86_22730"/>
<organism evidence="3 4">
    <name type="scientific">Streptomyces armeniacus</name>
    <dbReference type="NCBI Taxonomy" id="83291"/>
    <lineage>
        <taxon>Bacteria</taxon>
        <taxon>Bacillati</taxon>
        <taxon>Actinomycetota</taxon>
        <taxon>Actinomycetes</taxon>
        <taxon>Kitasatosporales</taxon>
        <taxon>Streptomycetaceae</taxon>
        <taxon>Streptomyces</taxon>
    </lineage>
</organism>
<evidence type="ECO:0000256" key="2">
    <source>
        <dbReference type="SAM" id="Phobius"/>
    </source>
</evidence>
<evidence type="ECO:0000256" key="1">
    <source>
        <dbReference type="SAM" id="MobiDB-lite"/>
    </source>
</evidence>
<proteinExistence type="predicted"/>
<dbReference type="AlphaFoldDB" id="A0A345XTS6"/>
<dbReference type="InterPro" id="IPR045512">
    <property type="entry name" value="DUF6480"/>
</dbReference>
<reference evidence="3 4" key="1">
    <citation type="submission" date="2018-07" db="EMBL/GenBank/DDBJ databases">
        <title>Draft genome of the type strain Streptomyces armeniacus ATCC 15676.</title>
        <authorList>
            <person name="Labana P."/>
            <person name="Gosse J.T."/>
            <person name="Boddy C.N."/>
        </authorList>
    </citation>
    <scope>NUCLEOTIDE SEQUENCE [LARGE SCALE GENOMIC DNA]</scope>
    <source>
        <strain evidence="3 4">ATCC 15676</strain>
    </source>
</reference>
<feature type="transmembrane region" description="Helical" evidence="2">
    <location>
        <begin position="55"/>
        <end position="75"/>
    </location>
</feature>
<dbReference type="EMBL" id="CP031320">
    <property type="protein sequence ID" value="AXK35042.1"/>
    <property type="molecule type" value="Genomic_DNA"/>
</dbReference>
<keyword evidence="2" id="KW-0472">Membrane</keyword>
<accession>A0A345XTS6</accession>
<gene>
    <name evidence="3" type="ORF">DVA86_22730</name>
</gene>